<dbReference type="GO" id="GO:0005524">
    <property type="term" value="F:ATP binding"/>
    <property type="evidence" value="ECO:0007669"/>
    <property type="project" value="UniProtKB-KW"/>
</dbReference>
<feature type="transmembrane region" description="Helical" evidence="7">
    <location>
        <begin position="397"/>
        <end position="420"/>
    </location>
</feature>
<gene>
    <name evidence="10" type="ORF">BC781_1011163</name>
</gene>
<dbReference type="SUPFAM" id="SSF90123">
    <property type="entry name" value="ABC transporter transmembrane region"/>
    <property type="match status" value="1"/>
</dbReference>
<evidence type="ECO:0000256" key="5">
    <source>
        <dbReference type="ARBA" id="ARBA00022989"/>
    </source>
</evidence>
<keyword evidence="2 7" id="KW-0812">Transmembrane</keyword>
<dbReference type="OrthoDB" id="311344at2"/>
<feature type="transmembrane region" description="Helical" evidence="7">
    <location>
        <begin position="311"/>
        <end position="329"/>
    </location>
</feature>
<dbReference type="InterPro" id="IPR036640">
    <property type="entry name" value="ABC1_TM_sf"/>
</dbReference>
<dbReference type="Gene3D" id="1.20.1560.10">
    <property type="entry name" value="ABC transporter type 1, transmembrane domain"/>
    <property type="match status" value="1"/>
</dbReference>
<dbReference type="Proteomes" id="UP000245535">
    <property type="component" value="Unassembled WGS sequence"/>
</dbReference>
<keyword evidence="4" id="KW-0067">ATP-binding</keyword>
<protein>
    <submittedName>
        <fullName evidence="10">ABC-type bacteriocin/lantibiotic exporter with double-glycine peptidase domain</fullName>
    </submittedName>
</protein>
<feature type="domain" description="ABC transmembrane type-1" evidence="9">
    <location>
        <begin position="174"/>
        <end position="455"/>
    </location>
</feature>
<dbReference type="RefSeq" id="WP_109616261.1">
    <property type="nucleotide sequence ID" value="NZ_QGDO01000001.1"/>
</dbReference>
<feature type="transmembrane region" description="Helical" evidence="7">
    <location>
        <begin position="287"/>
        <end position="305"/>
    </location>
</feature>
<evidence type="ECO:0000256" key="6">
    <source>
        <dbReference type="ARBA" id="ARBA00023136"/>
    </source>
</evidence>
<evidence type="ECO:0000256" key="7">
    <source>
        <dbReference type="SAM" id="Phobius"/>
    </source>
</evidence>
<keyword evidence="3" id="KW-0547">Nucleotide-binding</keyword>
<feature type="domain" description="ABC transporter" evidence="8">
    <location>
        <begin position="489"/>
        <end position="724"/>
    </location>
</feature>
<feature type="transmembrane region" description="Helical" evidence="7">
    <location>
        <begin position="173"/>
        <end position="198"/>
    </location>
</feature>
<organism evidence="10 11">
    <name type="scientific">Sediminitomix flava</name>
    <dbReference type="NCBI Taxonomy" id="379075"/>
    <lineage>
        <taxon>Bacteria</taxon>
        <taxon>Pseudomonadati</taxon>
        <taxon>Bacteroidota</taxon>
        <taxon>Cytophagia</taxon>
        <taxon>Cytophagales</taxon>
        <taxon>Flammeovirgaceae</taxon>
        <taxon>Sediminitomix</taxon>
    </lineage>
</organism>
<accession>A0A315ZHM3</accession>
<dbReference type="InterPro" id="IPR003593">
    <property type="entry name" value="AAA+_ATPase"/>
</dbReference>
<evidence type="ECO:0000313" key="11">
    <source>
        <dbReference type="Proteomes" id="UP000245535"/>
    </source>
</evidence>
<keyword evidence="11" id="KW-1185">Reference proteome</keyword>
<dbReference type="Gene3D" id="3.40.50.300">
    <property type="entry name" value="P-loop containing nucleotide triphosphate hydrolases"/>
    <property type="match status" value="1"/>
</dbReference>
<dbReference type="AlphaFoldDB" id="A0A315ZHM3"/>
<dbReference type="InterPro" id="IPR039421">
    <property type="entry name" value="Type_1_exporter"/>
</dbReference>
<dbReference type="GO" id="GO:0005886">
    <property type="term" value="C:plasma membrane"/>
    <property type="evidence" value="ECO:0007669"/>
    <property type="project" value="UniProtKB-SubCell"/>
</dbReference>
<keyword evidence="6 7" id="KW-0472">Membrane</keyword>
<dbReference type="EMBL" id="QGDO01000001">
    <property type="protein sequence ID" value="PWJ44792.1"/>
    <property type="molecule type" value="Genomic_DNA"/>
</dbReference>
<feature type="transmembrane region" description="Helical" evidence="7">
    <location>
        <begin position="210"/>
        <end position="230"/>
    </location>
</feature>
<evidence type="ECO:0000256" key="3">
    <source>
        <dbReference type="ARBA" id="ARBA00022741"/>
    </source>
</evidence>
<comment type="subcellular location">
    <subcellularLocation>
        <location evidence="1">Cell membrane</location>
        <topology evidence="1">Multi-pass membrane protein</topology>
    </subcellularLocation>
</comment>
<evidence type="ECO:0000256" key="2">
    <source>
        <dbReference type="ARBA" id="ARBA00022692"/>
    </source>
</evidence>
<dbReference type="SUPFAM" id="SSF52540">
    <property type="entry name" value="P-loop containing nucleoside triphosphate hydrolases"/>
    <property type="match status" value="1"/>
</dbReference>
<evidence type="ECO:0000313" key="10">
    <source>
        <dbReference type="EMBL" id="PWJ44792.1"/>
    </source>
</evidence>
<proteinExistence type="predicted"/>
<reference evidence="10 11" key="1">
    <citation type="submission" date="2018-03" db="EMBL/GenBank/DDBJ databases">
        <title>Genomic Encyclopedia of Archaeal and Bacterial Type Strains, Phase II (KMG-II): from individual species to whole genera.</title>
        <authorList>
            <person name="Goeker M."/>
        </authorList>
    </citation>
    <scope>NUCLEOTIDE SEQUENCE [LARGE SCALE GENOMIC DNA]</scope>
    <source>
        <strain evidence="10 11">DSM 28229</strain>
    </source>
</reference>
<dbReference type="GO" id="GO:0015421">
    <property type="term" value="F:ABC-type oligopeptide transporter activity"/>
    <property type="evidence" value="ECO:0007669"/>
    <property type="project" value="TreeGrafter"/>
</dbReference>
<dbReference type="PROSITE" id="PS50893">
    <property type="entry name" value="ABC_TRANSPORTER_2"/>
    <property type="match status" value="1"/>
</dbReference>
<keyword evidence="5 7" id="KW-1133">Transmembrane helix</keyword>
<dbReference type="PANTHER" id="PTHR43394:SF4">
    <property type="entry name" value="TOXIN SECRETION ABC TRANSPORTER ATP-BINDING PROTEIN"/>
    <property type="match status" value="1"/>
</dbReference>
<dbReference type="InterPro" id="IPR003439">
    <property type="entry name" value="ABC_transporter-like_ATP-bd"/>
</dbReference>
<comment type="caution">
    <text evidence="10">The sequence shown here is derived from an EMBL/GenBank/DDBJ whole genome shotgun (WGS) entry which is preliminary data.</text>
</comment>
<dbReference type="PROSITE" id="PS50929">
    <property type="entry name" value="ABC_TM1F"/>
    <property type="match status" value="1"/>
</dbReference>
<dbReference type="GO" id="GO:0016887">
    <property type="term" value="F:ATP hydrolysis activity"/>
    <property type="evidence" value="ECO:0007669"/>
    <property type="project" value="InterPro"/>
</dbReference>
<dbReference type="InterPro" id="IPR011527">
    <property type="entry name" value="ABC1_TM_dom"/>
</dbReference>
<evidence type="ECO:0000256" key="1">
    <source>
        <dbReference type="ARBA" id="ARBA00004651"/>
    </source>
</evidence>
<sequence length="741" mass="83745">MDSTQFIPICKRLALLIKHKYKLFNLQDEYGDNQNFGENGQTFIEGLNDKANKIEMTLVRKDLAPDEFTAYLLEANHPVLAFLQTSTLIPVVLLRDEKEENITVYSYHGKEEKKTKVQPDQLDHLAKNEEGQIFFSVPLSMHPLVSSDDNLTTRVVGPVSRLFRLFESESKDFVLIMFYGVLISVISLALPVGIQAVIELISAGVVFNSIILLISLVLIATLVVGVLQVMQRSMVEFLQRRLFAKAAFEMSFRLPRVKMESLVGESAPELMNRFFDVLTIQKGLPKLLMEMTGAALQIIFGLMLLSFYHPTFILLTVFLISGVIILLLFTGPQGLRAKLITSKYKYKVVHWLEEVARTLYVFKLAGHSNLSVERMDNFVNNYLFYRKKYFSKIIQQFFSVVLFRTLITGGLLVVGSWLVIERKITLGQFVATEIIIILVLNALEKLVAGADTVYDMLTAVEKIGQVTDLPLEKRGGVSLPKGDVNGAFYEISNLNYKYPNSKSYVLKDINLSIKSGERISVAGYNGAGKNTLAKVLSGMVDSFEGNIIINNTSVRDINLSHLRDNVSKNVVEDNVFDGTIMENISMGRTRVSYQDVIWALECVDLDKYVNALPKGLLSQMLATEKRHSAGVAKRITLARSIAERPQMLILNDIFQDMCKHDKLKVLGKIMDRENPWTMMCITNDPLIFSLSDRILFMQDGKIVGQGSYEEMLQNPIFREAQSEWVLQNTEKNTQFKPQSNN</sequence>
<evidence type="ECO:0000256" key="4">
    <source>
        <dbReference type="ARBA" id="ARBA00022840"/>
    </source>
</evidence>
<dbReference type="InterPro" id="IPR027417">
    <property type="entry name" value="P-loop_NTPase"/>
</dbReference>
<dbReference type="PANTHER" id="PTHR43394">
    <property type="entry name" value="ATP-DEPENDENT PERMEASE MDL1, MITOCHONDRIAL"/>
    <property type="match status" value="1"/>
</dbReference>
<evidence type="ECO:0000259" key="9">
    <source>
        <dbReference type="PROSITE" id="PS50929"/>
    </source>
</evidence>
<name>A0A315ZHM3_SEDFL</name>
<dbReference type="Pfam" id="PF00005">
    <property type="entry name" value="ABC_tran"/>
    <property type="match status" value="1"/>
</dbReference>
<dbReference type="SMART" id="SM00382">
    <property type="entry name" value="AAA"/>
    <property type="match status" value="1"/>
</dbReference>
<evidence type="ECO:0000259" key="8">
    <source>
        <dbReference type="PROSITE" id="PS50893"/>
    </source>
</evidence>